<evidence type="ECO:0000256" key="2">
    <source>
        <dbReference type="ARBA" id="ARBA00004370"/>
    </source>
</evidence>
<dbReference type="GO" id="GO:0004497">
    <property type="term" value="F:monooxygenase activity"/>
    <property type="evidence" value="ECO:0007669"/>
    <property type="project" value="UniProtKB-KW"/>
</dbReference>
<keyword evidence="11 14" id="KW-0503">Monooxygenase</keyword>
<evidence type="ECO:0000256" key="6">
    <source>
        <dbReference type="ARBA" id="ARBA00022692"/>
    </source>
</evidence>
<organism evidence="15 16">
    <name type="scientific">Mycena rosella</name>
    <name type="common">Pink bonnet</name>
    <name type="synonym">Agaricus rosellus</name>
    <dbReference type="NCBI Taxonomy" id="1033263"/>
    <lineage>
        <taxon>Eukaryota</taxon>
        <taxon>Fungi</taxon>
        <taxon>Dikarya</taxon>
        <taxon>Basidiomycota</taxon>
        <taxon>Agaricomycotina</taxon>
        <taxon>Agaricomycetes</taxon>
        <taxon>Agaricomycetidae</taxon>
        <taxon>Agaricales</taxon>
        <taxon>Marasmiineae</taxon>
        <taxon>Mycenaceae</taxon>
        <taxon>Mycena</taxon>
    </lineage>
</organism>
<evidence type="ECO:0000256" key="13">
    <source>
        <dbReference type="PIRSR" id="PIRSR602401-1"/>
    </source>
</evidence>
<comment type="subcellular location">
    <subcellularLocation>
        <location evidence="2">Membrane</location>
    </subcellularLocation>
</comment>
<dbReference type="Pfam" id="PF00067">
    <property type="entry name" value="p450"/>
    <property type="match status" value="1"/>
</dbReference>
<keyword evidence="10 13" id="KW-0408">Iron</keyword>
<evidence type="ECO:0000256" key="10">
    <source>
        <dbReference type="ARBA" id="ARBA00023004"/>
    </source>
</evidence>
<evidence type="ECO:0000313" key="15">
    <source>
        <dbReference type="EMBL" id="KAJ7656544.1"/>
    </source>
</evidence>
<dbReference type="PRINTS" id="PR00463">
    <property type="entry name" value="EP450I"/>
</dbReference>
<keyword evidence="5 13" id="KW-0349">Heme</keyword>
<protein>
    <submittedName>
        <fullName evidence="15">Cytochrome P450</fullName>
    </submittedName>
</protein>
<dbReference type="GO" id="GO:0005506">
    <property type="term" value="F:iron ion binding"/>
    <property type="evidence" value="ECO:0007669"/>
    <property type="project" value="InterPro"/>
</dbReference>
<evidence type="ECO:0000256" key="8">
    <source>
        <dbReference type="ARBA" id="ARBA00022989"/>
    </source>
</evidence>
<evidence type="ECO:0000256" key="5">
    <source>
        <dbReference type="ARBA" id="ARBA00022617"/>
    </source>
</evidence>
<dbReference type="InterPro" id="IPR050121">
    <property type="entry name" value="Cytochrome_P450_monoxygenase"/>
</dbReference>
<evidence type="ECO:0000256" key="7">
    <source>
        <dbReference type="ARBA" id="ARBA00022723"/>
    </source>
</evidence>
<dbReference type="Proteomes" id="UP001221757">
    <property type="component" value="Unassembled WGS sequence"/>
</dbReference>
<dbReference type="AlphaFoldDB" id="A0AAD7G1L6"/>
<dbReference type="InterPro" id="IPR017972">
    <property type="entry name" value="Cyt_P450_CS"/>
</dbReference>
<dbReference type="CDD" id="cd11062">
    <property type="entry name" value="CYP58-like"/>
    <property type="match status" value="1"/>
</dbReference>
<evidence type="ECO:0000313" key="16">
    <source>
        <dbReference type="Proteomes" id="UP001221757"/>
    </source>
</evidence>
<comment type="caution">
    <text evidence="15">The sequence shown here is derived from an EMBL/GenBank/DDBJ whole genome shotgun (WGS) entry which is preliminary data.</text>
</comment>
<evidence type="ECO:0000256" key="12">
    <source>
        <dbReference type="ARBA" id="ARBA00023136"/>
    </source>
</evidence>
<name>A0AAD7G1L6_MYCRO</name>
<keyword evidence="6" id="KW-0812">Transmembrane</keyword>
<feature type="binding site" description="axial binding residue" evidence="13">
    <location>
        <position position="439"/>
    </location>
    <ligand>
        <name>heme</name>
        <dbReference type="ChEBI" id="CHEBI:30413"/>
    </ligand>
    <ligandPart>
        <name>Fe</name>
        <dbReference type="ChEBI" id="CHEBI:18248"/>
    </ligandPart>
</feature>
<evidence type="ECO:0000256" key="1">
    <source>
        <dbReference type="ARBA" id="ARBA00001971"/>
    </source>
</evidence>
<dbReference type="PRINTS" id="PR00385">
    <property type="entry name" value="P450"/>
</dbReference>
<evidence type="ECO:0000256" key="11">
    <source>
        <dbReference type="ARBA" id="ARBA00023033"/>
    </source>
</evidence>
<evidence type="ECO:0000256" key="9">
    <source>
        <dbReference type="ARBA" id="ARBA00023002"/>
    </source>
</evidence>
<proteinExistence type="inferred from homology"/>
<dbReference type="GO" id="GO:0020037">
    <property type="term" value="F:heme binding"/>
    <property type="evidence" value="ECO:0007669"/>
    <property type="project" value="InterPro"/>
</dbReference>
<gene>
    <name evidence="15" type="ORF">B0H17DRAFT_956087</name>
</gene>
<keyword evidence="16" id="KW-1185">Reference proteome</keyword>
<keyword evidence="7 13" id="KW-0479">Metal-binding</keyword>
<dbReference type="PANTHER" id="PTHR24305">
    <property type="entry name" value="CYTOCHROME P450"/>
    <property type="match status" value="1"/>
</dbReference>
<dbReference type="Gene3D" id="1.10.630.10">
    <property type="entry name" value="Cytochrome P450"/>
    <property type="match status" value="1"/>
</dbReference>
<comment type="cofactor">
    <cofactor evidence="1 13">
        <name>heme</name>
        <dbReference type="ChEBI" id="CHEBI:30413"/>
    </cofactor>
</comment>
<dbReference type="InterPro" id="IPR001128">
    <property type="entry name" value="Cyt_P450"/>
</dbReference>
<keyword evidence="12" id="KW-0472">Membrane</keyword>
<dbReference type="PANTHER" id="PTHR24305:SF166">
    <property type="entry name" value="CYTOCHROME P450 12A4, MITOCHONDRIAL-RELATED"/>
    <property type="match status" value="1"/>
</dbReference>
<evidence type="ECO:0000256" key="14">
    <source>
        <dbReference type="RuleBase" id="RU000461"/>
    </source>
</evidence>
<comment type="similarity">
    <text evidence="4 14">Belongs to the cytochrome P450 family.</text>
</comment>
<dbReference type="InterPro" id="IPR002401">
    <property type="entry name" value="Cyt_P450_E_grp-I"/>
</dbReference>
<accession>A0AAD7G1L6</accession>
<keyword evidence="9 14" id="KW-0560">Oxidoreductase</keyword>
<keyword evidence="8" id="KW-1133">Transmembrane helix</keyword>
<dbReference type="GO" id="GO:0016705">
    <property type="term" value="F:oxidoreductase activity, acting on paired donors, with incorporation or reduction of molecular oxygen"/>
    <property type="evidence" value="ECO:0007669"/>
    <property type="project" value="InterPro"/>
</dbReference>
<sequence length="501" mass="57157">MDISFAESRTLLVALLIGLATFIVFRSFPDKLSVYPGPRLGRLTKGYRFYYDVVKSGGLVDQLRRYYLGPVVRIGPRELHFNDPKAYVDIYSHSDLTKEPTLYNSFPFHEASISYLDPADANTRRDILSPMFSRSSILKLQPVIQDKIDKLISRISTNGKHGKPVDMHMAYRSATMDIITNYCFADSFDALDAPDFRHPILVGLQTGITSSWILKYMPWMLHAIESAPDWMVDRLPREHQFFRDLRRFSSTQIDGYTVDPTLLDRADQPTIFHQLMVPSVKSKGLIPSRTSLMGETMALLAAGHDTVGGVCTVGTFHILRNPMVHARLVEEVRQVWPDVDSPAGYSQLEKLPYLTAIIKESLRLAHGIVSNLPRVTGADMKIANYDVPKNTIISMSVIFMHLNPDIFPDPERFDPERWLNGSNNITEMIWPFSKGSRMCLGITLAWCELYLIFGHIFRRTNMRLSNALESDYTTFRDFFVPVWDGNRLHVVVEPVEDVEKD</sequence>
<dbReference type="InterPro" id="IPR036396">
    <property type="entry name" value="Cyt_P450_sf"/>
</dbReference>
<dbReference type="SUPFAM" id="SSF48264">
    <property type="entry name" value="Cytochrome P450"/>
    <property type="match status" value="1"/>
</dbReference>
<dbReference type="EMBL" id="JARKIE010000301">
    <property type="protein sequence ID" value="KAJ7656544.1"/>
    <property type="molecule type" value="Genomic_DNA"/>
</dbReference>
<dbReference type="GO" id="GO:0016020">
    <property type="term" value="C:membrane"/>
    <property type="evidence" value="ECO:0007669"/>
    <property type="project" value="UniProtKB-SubCell"/>
</dbReference>
<comment type="pathway">
    <text evidence="3">Secondary metabolite biosynthesis; terpenoid biosynthesis.</text>
</comment>
<evidence type="ECO:0000256" key="4">
    <source>
        <dbReference type="ARBA" id="ARBA00010617"/>
    </source>
</evidence>
<evidence type="ECO:0000256" key="3">
    <source>
        <dbReference type="ARBA" id="ARBA00004721"/>
    </source>
</evidence>
<reference evidence="15" key="1">
    <citation type="submission" date="2023-03" db="EMBL/GenBank/DDBJ databases">
        <title>Massive genome expansion in bonnet fungi (Mycena s.s.) driven by repeated elements and novel gene families across ecological guilds.</title>
        <authorList>
            <consortium name="Lawrence Berkeley National Laboratory"/>
            <person name="Harder C.B."/>
            <person name="Miyauchi S."/>
            <person name="Viragh M."/>
            <person name="Kuo A."/>
            <person name="Thoen E."/>
            <person name="Andreopoulos B."/>
            <person name="Lu D."/>
            <person name="Skrede I."/>
            <person name="Drula E."/>
            <person name="Henrissat B."/>
            <person name="Morin E."/>
            <person name="Kohler A."/>
            <person name="Barry K."/>
            <person name="LaButti K."/>
            <person name="Morin E."/>
            <person name="Salamov A."/>
            <person name="Lipzen A."/>
            <person name="Mereny Z."/>
            <person name="Hegedus B."/>
            <person name="Baldrian P."/>
            <person name="Stursova M."/>
            <person name="Weitz H."/>
            <person name="Taylor A."/>
            <person name="Grigoriev I.V."/>
            <person name="Nagy L.G."/>
            <person name="Martin F."/>
            <person name="Kauserud H."/>
        </authorList>
    </citation>
    <scope>NUCLEOTIDE SEQUENCE</scope>
    <source>
        <strain evidence="15">CBHHK067</strain>
    </source>
</reference>
<dbReference type="PROSITE" id="PS00086">
    <property type="entry name" value="CYTOCHROME_P450"/>
    <property type="match status" value="1"/>
</dbReference>